<dbReference type="Proteomes" id="UP000179769">
    <property type="component" value="Unassembled WGS sequence"/>
</dbReference>
<feature type="compositionally biased region" description="Low complexity" evidence="1">
    <location>
        <begin position="395"/>
        <end position="417"/>
    </location>
</feature>
<dbReference type="RefSeq" id="WP_071061565.1">
    <property type="nucleotide sequence ID" value="NZ_MAXA01000113.1"/>
</dbReference>
<proteinExistence type="predicted"/>
<dbReference type="EMBL" id="MAXA01000113">
    <property type="protein sequence ID" value="OHV37276.1"/>
    <property type="molecule type" value="Genomic_DNA"/>
</dbReference>
<organism evidence="3 4">
    <name type="scientific">Parafrankia soli</name>
    <dbReference type="NCBI Taxonomy" id="2599596"/>
    <lineage>
        <taxon>Bacteria</taxon>
        <taxon>Bacillati</taxon>
        <taxon>Actinomycetota</taxon>
        <taxon>Actinomycetes</taxon>
        <taxon>Frankiales</taxon>
        <taxon>Frankiaceae</taxon>
        <taxon>Parafrankia</taxon>
    </lineage>
</organism>
<accession>A0A1S1QUJ3</accession>
<feature type="compositionally biased region" description="Low complexity" evidence="1">
    <location>
        <begin position="793"/>
        <end position="802"/>
    </location>
</feature>
<reference evidence="4" key="1">
    <citation type="submission" date="2016-07" db="EMBL/GenBank/DDBJ databases">
        <title>Frankia sp. NRRL B-16219 Genome sequencing.</title>
        <authorList>
            <person name="Ghodhbane-Gtari F."/>
            <person name="Swanson E."/>
            <person name="Gueddou A."/>
            <person name="Louati M."/>
            <person name="Nouioui I."/>
            <person name="Hezbri K."/>
            <person name="Abebe-Akele F."/>
            <person name="Simpson S."/>
            <person name="Morris K."/>
            <person name="Thomas K."/>
            <person name="Gtari M."/>
            <person name="Tisa L.S."/>
        </authorList>
    </citation>
    <scope>NUCLEOTIDE SEQUENCE [LARGE SCALE GENOMIC DNA]</scope>
    <source>
        <strain evidence="4">NRRL B-16219</strain>
    </source>
</reference>
<dbReference type="AlphaFoldDB" id="A0A1S1QUJ3"/>
<gene>
    <name evidence="3" type="ORF">BBK14_02535</name>
</gene>
<name>A0A1S1QUJ3_9ACTN</name>
<evidence type="ECO:0000256" key="1">
    <source>
        <dbReference type="SAM" id="MobiDB-lite"/>
    </source>
</evidence>
<keyword evidence="2" id="KW-1133">Transmembrane helix</keyword>
<comment type="caution">
    <text evidence="3">The sequence shown here is derived from an EMBL/GenBank/DDBJ whole genome shotgun (WGS) entry which is preliminary data.</text>
</comment>
<evidence type="ECO:0000313" key="3">
    <source>
        <dbReference type="EMBL" id="OHV37276.1"/>
    </source>
</evidence>
<sequence length="914" mass="98751">MGRIDQNEYAFANERDGFVLVASSIENPPDRGWWSQWLGGWQNINRANHVRQPSTSRVYLRDDQQGAVVLRQQTGSDSRRDMRVSVLVGSAEDLTGWGAARLAHWPAGRQLTNPDQSGVALIARPDLTAYTGANVVRLQEAVLADALELTSPVSGRGNIVLVNPLAALLAAVLKLRAESVGGAPVFGGRRQLVPVGADEPVAAALVLVLTELLRHIGDGRDRLTYSTFEATYPRVGAHQRDPQVLFMPDFVQPERGLTRPVAYVFLAPGLREDHQPYVHDGAAGDGPFEYIARIVVWAYLQRELAHFPRLNDSLLRQPENWAGAVEDWAIRKGGPPRSQPVILPTEPTIPAGSRQVAPLGEPHGQRWRHAEAQAGDGRPEDAWGQPRPGDGPRVPEAFSASAAAPTAVPVAGPTAAEQTRHAEDTLRRAIANLHNGLVGETTHTVDAFVRALRSRQWLTPVERNHVRKFLMWVMPGLAPRAAREPYEEMTDPGLRRIRPSAVDALARLASPDATTIPASVDVVDCLAGVLELESGNALLLAETRDALLLLVHVPTAPEHAGEDRRPKEPSSELAPRHADRARPWRPDLAVARALTEQAEDTPISHADPGPPAVSEQERVHQAFVDHLLGLVRWATAVVPGLSMRDGLLTTASLPATAAWLPAENALPLRRVVRRLAGSENDGLPLESPRVDALAQAPDQTAAVRLLQDRIGTDLVSRTDHLFGRESRLSADQLVYDLTAALTEAPGAQNMLSDEFVGAVETLRAQLLHVVERAAQTEPREPAVRPDPRDADEPAAASVSASEASVGSPHEVFAGLINELANAKIGDELSPVSAWFAETLPKAWPDSAGHSLKVAGLLDQRIELTSGDEAESTGSDEADSSVGGRYGLLGGWREYRYALALLAACLITGLAALWR</sequence>
<feature type="region of interest" description="Disordered" evidence="1">
    <location>
        <begin position="347"/>
        <end position="422"/>
    </location>
</feature>
<evidence type="ECO:0000256" key="2">
    <source>
        <dbReference type="SAM" id="Phobius"/>
    </source>
</evidence>
<feature type="region of interest" description="Disordered" evidence="1">
    <location>
        <begin position="773"/>
        <end position="802"/>
    </location>
</feature>
<feature type="region of interest" description="Disordered" evidence="1">
    <location>
        <begin position="596"/>
        <end position="616"/>
    </location>
</feature>
<keyword evidence="4" id="KW-1185">Reference proteome</keyword>
<protein>
    <submittedName>
        <fullName evidence="3">Uncharacterized protein</fullName>
    </submittedName>
</protein>
<feature type="compositionally biased region" description="Basic and acidic residues" evidence="1">
    <location>
        <begin position="777"/>
        <end position="791"/>
    </location>
</feature>
<evidence type="ECO:0000313" key="4">
    <source>
        <dbReference type="Proteomes" id="UP000179769"/>
    </source>
</evidence>
<feature type="compositionally biased region" description="Basic and acidic residues" evidence="1">
    <location>
        <begin position="559"/>
        <end position="582"/>
    </location>
</feature>
<feature type="region of interest" description="Disordered" evidence="1">
    <location>
        <begin position="557"/>
        <end position="582"/>
    </location>
</feature>
<feature type="transmembrane region" description="Helical" evidence="2">
    <location>
        <begin position="894"/>
        <end position="913"/>
    </location>
</feature>
<dbReference type="OrthoDB" id="9817279at2"/>
<keyword evidence="2" id="KW-0472">Membrane</keyword>
<keyword evidence="2" id="KW-0812">Transmembrane</keyword>